<keyword evidence="2 5" id="KW-0808">Transferase</keyword>
<dbReference type="AlphaFoldDB" id="G8DB17"/>
<feature type="domain" description="O-methyltransferase C-terminal" evidence="4">
    <location>
        <begin position="151"/>
        <end position="340"/>
    </location>
</feature>
<evidence type="ECO:0000256" key="2">
    <source>
        <dbReference type="ARBA" id="ARBA00022679"/>
    </source>
</evidence>
<dbReference type="Gene3D" id="3.40.50.150">
    <property type="entry name" value="Vaccinia Virus protein VP39"/>
    <property type="match status" value="1"/>
</dbReference>
<evidence type="ECO:0000313" key="5">
    <source>
        <dbReference type="EMBL" id="ADQ55473.1"/>
    </source>
</evidence>
<proteinExistence type="predicted"/>
<dbReference type="EMBL" id="HQ609499">
    <property type="protein sequence ID" value="ADQ55473.1"/>
    <property type="molecule type" value="Genomic_DNA"/>
</dbReference>
<dbReference type="Gene3D" id="1.20.58.1390">
    <property type="match status" value="1"/>
</dbReference>
<evidence type="ECO:0000259" key="4">
    <source>
        <dbReference type="Pfam" id="PF00891"/>
    </source>
</evidence>
<dbReference type="CDD" id="cd02440">
    <property type="entry name" value="AdoMet_MTases"/>
    <property type="match status" value="1"/>
</dbReference>
<dbReference type="SMR" id="G8DB17"/>
<protein>
    <submittedName>
        <fullName evidence="5">SAM-dependent methyltransferase</fullName>
    </submittedName>
</protein>
<evidence type="ECO:0000256" key="3">
    <source>
        <dbReference type="ARBA" id="ARBA00022691"/>
    </source>
</evidence>
<dbReference type="PROSITE" id="PS51683">
    <property type="entry name" value="SAM_OMT_II"/>
    <property type="match status" value="1"/>
</dbReference>
<dbReference type="GO" id="GO:0008171">
    <property type="term" value="F:O-methyltransferase activity"/>
    <property type="evidence" value="ECO:0007669"/>
    <property type="project" value="InterPro"/>
</dbReference>
<dbReference type="Pfam" id="PF00891">
    <property type="entry name" value="Methyltransf_2"/>
    <property type="match status" value="1"/>
</dbReference>
<dbReference type="InterPro" id="IPR016461">
    <property type="entry name" value="COMT-like"/>
</dbReference>
<organism evidence="5">
    <name type="scientific">uncultured organism</name>
    <dbReference type="NCBI Taxonomy" id="155900"/>
    <lineage>
        <taxon>unclassified sequences</taxon>
        <taxon>environmental samples</taxon>
    </lineage>
</organism>
<evidence type="ECO:0000256" key="1">
    <source>
        <dbReference type="ARBA" id="ARBA00022603"/>
    </source>
</evidence>
<dbReference type="InterPro" id="IPR036388">
    <property type="entry name" value="WH-like_DNA-bd_sf"/>
</dbReference>
<dbReference type="PANTHER" id="PTHR11746">
    <property type="entry name" value="O-METHYLTRANSFERASE"/>
    <property type="match status" value="1"/>
</dbReference>
<dbReference type="SUPFAM" id="SSF53335">
    <property type="entry name" value="S-adenosyl-L-methionine-dependent methyltransferases"/>
    <property type="match status" value="1"/>
</dbReference>
<keyword evidence="3" id="KW-0949">S-adenosyl-L-methionine</keyword>
<sequence>MDKKILKPCYRSDSILDHNQLNKLHELTPIIFGASAFQYLNAGSEIGLFELLYYSGPKKKSELMIELSLKERAIDILLLGNTSLNLINKEKSFYKNSLIIQTIFENNIWDIFKDLIAFEQYIVYLGQFDFTDSLRKNTNIGLQRISNTSNSLYKSFNKNKKLEKIFYNYMNSWTRLSNYYLIKYINFNNVHRLLDVGGGTAINAIALAKKYPKLKITVFEIDASAKIAQKNIQSSGLSNQINVIHGDIFKDQFPTGYDCVLFSHQLVIWTPEENIELLHKAYKILSSHGLVIIFNSISNDDGKGPLLAALDSVYFASIPSEGGMIYSWNQYEEWLKKSKFQKISRINCHHWTPHGIIKAYK</sequence>
<dbReference type="Gene3D" id="1.10.10.10">
    <property type="entry name" value="Winged helix-like DNA-binding domain superfamily/Winged helix DNA-binding domain"/>
    <property type="match status" value="1"/>
</dbReference>
<reference evidence="5" key="1">
    <citation type="journal article" date="2011" name="ACS Chem. Biol.">
        <title>Meta-omic Characterization of the Marine Invertebrate Microbial Consortium That Produces the Chemotherapeutic Natural Product ET-743.</title>
        <authorList>
            <person name="Rath C.M."/>
            <person name="Janto B."/>
            <person name="Earl J."/>
            <person name="Ahmed A."/>
            <person name="Hu F.Z."/>
            <person name="Hiller L."/>
            <person name="Dahlgren M."/>
            <person name="Kreft R."/>
            <person name="Yu F."/>
            <person name="Wolff J.J."/>
            <person name="Kweon H.K."/>
            <person name="Christiansen M.A."/>
            <person name="Hakansson K."/>
            <person name="Williams R.M."/>
            <person name="Ehrlich G.D."/>
            <person name="Sherman D.H."/>
        </authorList>
    </citation>
    <scope>NUCLEOTIDE SEQUENCE</scope>
</reference>
<accession>G8DB17</accession>
<gene>
    <name evidence="5" type="ORF">ETU_000006</name>
</gene>
<dbReference type="InterPro" id="IPR029063">
    <property type="entry name" value="SAM-dependent_MTases_sf"/>
</dbReference>
<dbReference type="GO" id="GO:0032259">
    <property type="term" value="P:methylation"/>
    <property type="evidence" value="ECO:0007669"/>
    <property type="project" value="UniProtKB-KW"/>
</dbReference>
<name>G8DB17_9ZZZZ</name>
<dbReference type="InterPro" id="IPR001077">
    <property type="entry name" value="COMT_C"/>
</dbReference>
<keyword evidence="1 5" id="KW-0489">Methyltransferase</keyword>